<dbReference type="Gene3D" id="2.60.120.650">
    <property type="entry name" value="Cupin"/>
    <property type="match status" value="1"/>
</dbReference>
<dbReference type="PANTHER" id="PTHR12480:SF6">
    <property type="entry name" value="2-OXOGLUTARATE AND IRON-DEPENDENT OXYGENASE JMJD4"/>
    <property type="match status" value="1"/>
</dbReference>
<dbReference type="GO" id="GO:0046872">
    <property type="term" value="F:metal ion binding"/>
    <property type="evidence" value="ECO:0007669"/>
    <property type="project" value="UniProtKB-KW"/>
</dbReference>
<keyword evidence="4" id="KW-0408">Iron</keyword>
<comment type="cofactor">
    <cofactor evidence="1">
        <name>Fe(2+)</name>
        <dbReference type="ChEBI" id="CHEBI:29033"/>
    </cofactor>
</comment>
<evidence type="ECO:0000256" key="9">
    <source>
        <dbReference type="ARBA" id="ARBA00080747"/>
    </source>
</evidence>
<dbReference type="FunFam" id="2.60.120.650:FF:000030">
    <property type="entry name" value="JmjC domain-containing protein 4"/>
    <property type="match status" value="1"/>
</dbReference>
<comment type="catalytic activity">
    <reaction evidence="6">
        <text>L-lysyl-[protein] + 2-oxoglutarate + O2 = 4-hydroxy-L-lysyl-[protein] + succinate + CO2</text>
        <dbReference type="Rhea" id="RHEA:57156"/>
        <dbReference type="Rhea" id="RHEA-COMP:9752"/>
        <dbReference type="Rhea" id="RHEA-COMP:15084"/>
        <dbReference type="ChEBI" id="CHEBI:15379"/>
        <dbReference type="ChEBI" id="CHEBI:16526"/>
        <dbReference type="ChEBI" id="CHEBI:16810"/>
        <dbReference type="ChEBI" id="CHEBI:29969"/>
        <dbReference type="ChEBI" id="CHEBI:30031"/>
        <dbReference type="ChEBI" id="CHEBI:141495"/>
    </reaction>
</comment>
<feature type="compositionally biased region" description="Basic and acidic residues" evidence="11">
    <location>
        <begin position="379"/>
        <end position="388"/>
    </location>
</feature>
<evidence type="ECO:0000256" key="8">
    <source>
        <dbReference type="ARBA" id="ARBA00078704"/>
    </source>
</evidence>
<evidence type="ECO:0000256" key="1">
    <source>
        <dbReference type="ARBA" id="ARBA00001954"/>
    </source>
</evidence>
<evidence type="ECO:0000256" key="11">
    <source>
        <dbReference type="SAM" id="MobiDB-lite"/>
    </source>
</evidence>
<evidence type="ECO:0000256" key="5">
    <source>
        <dbReference type="ARBA" id="ARBA00038068"/>
    </source>
</evidence>
<dbReference type="InterPro" id="IPR003347">
    <property type="entry name" value="JmjC_dom"/>
</dbReference>
<dbReference type="InterPro" id="IPR041667">
    <property type="entry name" value="Cupin_8"/>
</dbReference>
<reference evidence="13 14" key="1">
    <citation type="journal article" date="2023" name="Sci. Data">
        <title>Genome assembly of the Korean intertidal mud-creeper Batillaria attramentaria.</title>
        <authorList>
            <person name="Patra A.K."/>
            <person name="Ho P.T."/>
            <person name="Jun S."/>
            <person name="Lee S.J."/>
            <person name="Kim Y."/>
            <person name="Won Y.J."/>
        </authorList>
    </citation>
    <scope>NUCLEOTIDE SEQUENCE [LARGE SCALE GENOMIC DNA]</scope>
    <source>
        <strain evidence="13">Wonlab-2016</strain>
    </source>
</reference>
<evidence type="ECO:0000256" key="3">
    <source>
        <dbReference type="ARBA" id="ARBA00023002"/>
    </source>
</evidence>
<dbReference type="InterPro" id="IPR050910">
    <property type="entry name" value="JMJD6_ArgDemeth/LysHydrox"/>
</dbReference>
<keyword evidence="3" id="KW-0560">Oxidoreductase</keyword>
<comment type="caution">
    <text evidence="13">The sequence shown here is derived from an EMBL/GenBank/DDBJ whole genome shotgun (WGS) entry which is preliminary data.</text>
</comment>
<evidence type="ECO:0000259" key="12">
    <source>
        <dbReference type="PROSITE" id="PS51184"/>
    </source>
</evidence>
<evidence type="ECO:0000256" key="6">
    <source>
        <dbReference type="ARBA" id="ARBA00047762"/>
    </source>
</evidence>
<dbReference type="Pfam" id="PF13621">
    <property type="entry name" value="Cupin_8"/>
    <property type="match status" value="1"/>
</dbReference>
<comment type="similarity">
    <text evidence="5">Belongs to the JMJD6 family.</text>
</comment>
<keyword evidence="14" id="KW-1185">Reference proteome</keyword>
<dbReference type="SUPFAM" id="SSF51197">
    <property type="entry name" value="Clavaminate synthase-like"/>
    <property type="match status" value="1"/>
</dbReference>
<sequence length="399" mass="47142">MGEQRRLDRTDEKPTISRETLNSAAQNLVHQYDNHGHGEILPEAVYIKHLPSYDEFFSNFLLRNQLCILSEEATKTWRSRREWVQQDRRPNIDFFLQEFGDATVPVADCKKKEFSAHVKQEMKMWEFLTYWKQLQDAGENGDVHSDSLYLKDWHFTRAFPDYEAYSTVGFFRSDWMNEFWDVREDIDDDYRFVYMGPKGTWTPFHADVFRSFSWSANICGRKKWIFYPPGEEEFLKNKHGSLVYDVTSDELRDPRKFPNAHKAKHRIELVQNPGETIFVPSGWHHQVHNLDDTISINHNWLNGCNVRLCWAHLKDALKAVEKEISDCRDMDGWEQQCQLILKADTGLDFIEFFRFMETVAERRQLALNQWKQSSSDSQRCNRENKTPRGGDLASNSDSE</sequence>
<keyword evidence="2" id="KW-0479">Metal-binding</keyword>
<gene>
    <name evidence="13" type="ORF">BaRGS_00017876</name>
</gene>
<dbReference type="Proteomes" id="UP001519460">
    <property type="component" value="Unassembled WGS sequence"/>
</dbReference>
<evidence type="ECO:0000313" key="14">
    <source>
        <dbReference type="Proteomes" id="UP001519460"/>
    </source>
</evidence>
<organism evidence="13 14">
    <name type="scientific">Batillaria attramentaria</name>
    <dbReference type="NCBI Taxonomy" id="370345"/>
    <lineage>
        <taxon>Eukaryota</taxon>
        <taxon>Metazoa</taxon>
        <taxon>Spiralia</taxon>
        <taxon>Lophotrochozoa</taxon>
        <taxon>Mollusca</taxon>
        <taxon>Gastropoda</taxon>
        <taxon>Caenogastropoda</taxon>
        <taxon>Sorbeoconcha</taxon>
        <taxon>Cerithioidea</taxon>
        <taxon>Batillariidae</taxon>
        <taxon>Batillaria</taxon>
    </lineage>
</organism>
<dbReference type="PANTHER" id="PTHR12480">
    <property type="entry name" value="ARGININE DEMETHYLASE AND LYSYL-HYDROXYLASE JMJD"/>
    <property type="match status" value="1"/>
</dbReference>
<feature type="non-terminal residue" evidence="13">
    <location>
        <position position="399"/>
    </location>
</feature>
<name>A0ABD0KUI5_9CAEN</name>
<evidence type="ECO:0000313" key="13">
    <source>
        <dbReference type="EMBL" id="KAK7490820.1"/>
    </source>
</evidence>
<dbReference type="EMBL" id="JACVVK020000122">
    <property type="protein sequence ID" value="KAK7490820.1"/>
    <property type="molecule type" value="Genomic_DNA"/>
</dbReference>
<protein>
    <recommendedName>
        <fullName evidence="7">2-oxoglutarate and iron-dependent oxygenase JMJD4</fullName>
    </recommendedName>
    <alternativeName>
        <fullName evidence="8">JmjC domain-containing protein 4</fullName>
    </alternativeName>
    <alternativeName>
        <fullName evidence="10">Jumonji domain-containing protein 4</fullName>
    </alternativeName>
    <alternativeName>
        <fullName evidence="9">Lysyl-hydroxylase JMJD4</fullName>
    </alternativeName>
</protein>
<proteinExistence type="inferred from homology"/>
<evidence type="ECO:0000256" key="10">
    <source>
        <dbReference type="ARBA" id="ARBA00082904"/>
    </source>
</evidence>
<accession>A0ABD0KUI5</accession>
<evidence type="ECO:0000256" key="2">
    <source>
        <dbReference type="ARBA" id="ARBA00022723"/>
    </source>
</evidence>
<evidence type="ECO:0000256" key="4">
    <source>
        <dbReference type="ARBA" id="ARBA00023004"/>
    </source>
</evidence>
<evidence type="ECO:0000256" key="7">
    <source>
        <dbReference type="ARBA" id="ARBA00067203"/>
    </source>
</evidence>
<feature type="domain" description="JmjC" evidence="12">
    <location>
        <begin position="148"/>
        <end position="317"/>
    </location>
</feature>
<dbReference type="GO" id="GO:0140096">
    <property type="term" value="F:catalytic activity, acting on a protein"/>
    <property type="evidence" value="ECO:0007669"/>
    <property type="project" value="UniProtKB-ARBA"/>
</dbReference>
<dbReference type="PROSITE" id="PS51184">
    <property type="entry name" value="JMJC"/>
    <property type="match status" value="1"/>
</dbReference>
<dbReference type="AlphaFoldDB" id="A0ABD0KUI5"/>
<dbReference type="GO" id="GO:0016706">
    <property type="term" value="F:2-oxoglutarate-dependent dioxygenase activity"/>
    <property type="evidence" value="ECO:0007669"/>
    <property type="project" value="UniProtKB-ARBA"/>
</dbReference>
<dbReference type="GO" id="GO:0010468">
    <property type="term" value="P:regulation of gene expression"/>
    <property type="evidence" value="ECO:0007669"/>
    <property type="project" value="UniProtKB-ARBA"/>
</dbReference>
<feature type="region of interest" description="Disordered" evidence="11">
    <location>
        <begin position="373"/>
        <end position="399"/>
    </location>
</feature>
<dbReference type="SMART" id="SM00558">
    <property type="entry name" value="JmjC"/>
    <property type="match status" value="1"/>
</dbReference>